<accession>A0ABD2P7E4</accession>
<feature type="region of interest" description="Disordered" evidence="1">
    <location>
        <begin position="84"/>
        <end position="117"/>
    </location>
</feature>
<proteinExistence type="predicted"/>
<sequence length="228" mass="25356">MDIVRNIGAEITENDIISMGKGMKSEVNNVQKLCRGKLRCANCGGGHAELDVCKNETKCLYCKQEADKAFQNKLPPIPSKYLNPDKNYEASPNVNQVNTMPSSHNKSYSSAPNHSPKKISVNMSQKRKLPLSPGYNQDEHSKCLIPFDPNYAGRAALSSNVTPSSEITIVEAFIHNQDPPMEIQERTYINNQSDPELTFVSNNSPSPNAQDPLGKPLERELRRGGFFF</sequence>
<dbReference type="AlphaFoldDB" id="A0ABD2P7E4"/>
<organism evidence="2 3">
    <name type="scientific">Cryptolaemus montrouzieri</name>
    <dbReference type="NCBI Taxonomy" id="559131"/>
    <lineage>
        <taxon>Eukaryota</taxon>
        <taxon>Metazoa</taxon>
        <taxon>Ecdysozoa</taxon>
        <taxon>Arthropoda</taxon>
        <taxon>Hexapoda</taxon>
        <taxon>Insecta</taxon>
        <taxon>Pterygota</taxon>
        <taxon>Neoptera</taxon>
        <taxon>Endopterygota</taxon>
        <taxon>Coleoptera</taxon>
        <taxon>Polyphaga</taxon>
        <taxon>Cucujiformia</taxon>
        <taxon>Coccinelloidea</taxon>
        <taxon>Coccinellidae</taxon>
        <taxon>Scymninae</taxon>
        <taxon>Scymnini</taxon>
        <taxon>Cryptolaemus</taxon>
    </lineage>
</organism>
<evidence type="ECO:0000313" key="2">
    <source>
        <dbReference type="EMBL" id="KAL3286889.1"/>
    </source>
</evidence>
<feature type="compositionally biased region" description="Polar residues" evidence="1">
    <location>
        <begin position="90"/>
        <end position="113"/>
    </location>
</feature>
<evidence type="ECO:0000256" key="1">
    <source>
        <dbReference type="SAM" id="MobiDB-lite"/>
    </source>
</evidence>
<reference evidence="2 3" key="1">
    <citation type="journal article" date="2021" name="BMC Biol.">
        <title>Horizontally acquired antibacterial genes associated with adaptive radiation of ladybird beetles.</title>
        <authorList>
            <person name="Li H.S."/>
            <person name="Tang X.F."/>
            <person name="Huang Y.H."/>
            <person name="Xu Z.Y."/>
            <person name="Chen M.L."/>
            <person name="Du X.Y."/>
            <person name="Qiu B.Y."/>
            <person name="Chen P.T."/>
            <person name="Zhang W."/>
            <person name="Slipinski A."/>
            <person name="Escalona H.E."/>
            <person name="Waterhouse R.M."/>
            <person name="Zwick A."/>
            <person name="Pang H."/>
        </authorList>
    </citation>
    <scope>NUCLEOTIDE SEQUENCE [LARGE SCALE GENOMIC DNA]</scope>
    <source>
        <strain evidence="2">SYSU2018</strain>
    </source>
</reference>
<feature type="compositionally biased region" description="Polar residues" evidence="1">
    <location>
        <begin position="195"/>
        <end position="209"/>
    </location>
</feature>
<keyword evidence="3" id="KW-1185">Reference proteome</keyword>
<dbReference type="EMBL" id="JABFTP020000185">
    <property type="protein sequence ID" value="KAL3286889.1"/>
    <property type="molecule type" value="Genomic_DNA"/>
</dbReference>
<evidence type="ECO:0000313" key="3">
    <source>
        <dbReference type="Proteomes" id="UP001516400"/>
    </source>
</evidence>
<gene>
    <name evidence="2" type="ORF">HHI36_001376</name>
</gene>
<feature type="region of interest" description="Disordered" evidence="1">
    <location>
        <begin position="195"/>
        <end position="217"/>
    </location>
</feature>
<protein>
    <submittedName>
        <fullName evidence="2">Uncharacterized protein</fullName>
    </submittedName>
</protein>
<dbReference type="Proteomes" id="UP001516400">
    <property type="component" value="Unassembled WGS sequence"/>
</dbReference>
<name>A0ABD2P7E4_9CUCU</name>
<comment type="caution">
    <text evidence="2">The sequence shown here is derived from an EMBL/GenBank/DDBJ whole genome shotgun (WGS) entry which is preliminary data.</text>
</comment>